<dbReference type="Pfam" id="PF04389">
    <property type="entry name" value="Peptidase_M28"/>
    <property type="match status" value="1"/>
</dbReference>
<keyword evidence="12" id="KW-0256">Endoplasmic reticulum</keyword>
<comment type="subcellular location">
    <subcellularLocation>
        <location evidence="1">Endoplasmic reticulum</location>
    </subcellularLocation>
    <subcellularLocation>
        <location evidence="3">Golgi apparatus</location>
    </subcellularLocation>
    <subcellularLocation>
        <location evidence="2">Lysosome</location>
    </subcellularLocation>
    <subcellularLocation>
        <location evidence="4">Secreted</location>
    </subcellularLocation>
</comment>
<keyword evidence="14" id="KW-0333">Golgi apparatus</keyword>
<dbReference type="EMBL" id="JAALLS010000007">
    <property type="protein sequence ID" value="NGP88081.1"/>
    <property type="molecule type" value="Genomic_DNA"/>
</dbReference>
<evidence type="ECO:0000313" key="23">
    <source>
        <dbReference type="EMBL" id="NGP88081.1"/>
    </source>
</evidence>
<dbReference type="FunFam" id="3.50.30.30:FF:000009">
    <property type="entry name" value="Carboxypeptidase Q"/>
    <property type="match status" value="1"/>
</dbReference>
<keyword evidence="18" id="KW-0458">Lysosome</keyword>
<evidence type="ECO:0000256" key="6">
    <source>
        <dbReference type="ARBA" id="ARBA00022525"/>
    </source>
</evidence>
<comment type="caution">
    <text evidence="23">The sequence shown here is derived from an EMBL/GenBank/DDBJ whole genome shotgun (WGS) entry which is preliminary data.</text>
</comment>
<comment type="subunit">
    <text evidence="19">Homodimer. The monomeric form is inactive while the homodimer is active.</text>
</comment>
<keyword evidence="7" id="KW-0121">Carboxypeptidase</keyword>
<evidence type="ECO:0000256" key="1">
    <source>
        <dbReference type="ARBA" id="ARBA00004240"/>
    </source>
</evidence>
<sequence>MRSYTKTVLLLSIFILGLMISANAQEESEIVDVSSYQDEAQKIIDAALADEEAFQKLTYFVDKYGHRLSGSETLENSIDWILKEMQEQPFDNVTSQKVMVPHWVRDEESATLVSPYKRDLPMLGLGGSVGTLENGVEAEVLVVENFKDLKKKAEQAKGKIIVYNVPFTSYGETVQYRYRGAVEAAKVGAVASLIRSVTPFSMQTPHTGNSAYEEGIKKIPQAAITVEHAKLLHRLQKMGKSIKIHLSMDAKILPDAPSRNIIAEIKGSEKPEEIVVLGGHIDAWDVGQGAMDDAGGCFAAWEAVMLMKELGLKPKRTIRVVMWTNEENGLRGATAYRDMVKENGNLKNHVLAIESDGGVFEPRGFGFGGTDKGYEIVSKIGTLLVPIGADTVNRGGGGADIGPIMREGVPGMGLLVDHSRYFWYHHTAADTIDKLDEEEYQKCIATMAIMAYVAADLPQRIPFGN</sequence>
<protein>
    <recommendedName>
        <fullName evidence="5">Carboxypeptidase Q</fullName>
    </recommendedName>
    <alternativeName>
        <fullName evidence="20">Plasma glutamate carboxypeptidase</fullName>
    </alternativeName>
</protein>
<keyword evidence="10 21" id="KW-0732">Signal</keyword>
<evidence type="ECO:0000256" key="5">
    <source>
        <dbReference type="ARBA" id="ARBA00014116"/>
    </source>
</evidence>
<evidence type="ECO:0000259" key="22">
    <source>
        <dbReference type="Pfam" id="PF04389"/>
    </source>
</evidence>
<dbReference type="GO" id="GO:0005764">
    <property type="term" value="C:lysosome"/>
    <property type="evidence" value="ECO:0007669"/>
    <property type="project" value="UniProtKB-SubCell"/>
</dbReference>
<evidence type="ECO:0000256" key="15">
    <source>
        <dbReference type="ARBA" id="ARBA00023049"/>
    </source>
</evidence>
<dbReference type="RefSeq" id="WP_165267452.1">
    <property type="nucleotide sequence ID" value="NZ_JAALLS010000007.1"/>
</dbReference>
<dbReference type="GO" id="GO:0043171">
    <property type="term" value="P:peptide catabolic process"/>
    <property type="evidence" value="ECO:0007669"/>
    <property type="project" value="TreeGrafter"/>
</dbReference>
<evidence type="ECO:0000256" key="10">
    <source>
        <dbReference type="ARBA" id="ARBA00022729"/>
    </source>
</evidence>
<dbReference type="AlphaFoldDB" id="A0A6M1T7Y4"/>
<dbReference type="InterPro" id="IPR039866">
    <property type="entry name" value="CPQ"/>
</dbReference>
<evidence type="ECO:0000256" key="20">
    <source>
        <dbReference type="ARBA" id="ARBA00033328"/>
    </source>
</evidence>
<feature type="chain" id="PRO_5026656097" description="Carboxypeptidase Q" evidence="21">
    <location>
        <begin position="25"/>
        <end position="465"/>
    </location>
</feature>
<keyword evidence="11 23" id="KW-0378">Hydrolase</keyword>
<dbReference type="Proteomes" id="UP000479132">
    <property type="component" value="Unassembled WGS sequence"/>
</dbReference>
<dbReference type="GO" id="GO:0006508">
    <property type="term" value="P:proteolysis"/>
    <property type="evidence" value="ECO:0007669"/>
    <property type="project" value="UniProtKB-KW"/>
</dbReference>
<dbReference type="GO" id="GO:0005615">
    <property type="term" value="C:extracellular space"/>
    <property type="evidence" value="ECO:0007669"/>
    <property type="project" value="TreeGrafter"/>
</dbReference>
<evidence type="ECO:0000256" key="17">
    <source>
        <dbReference type="ARBA" id="ARBA00023180"/>
    </source>
</evidence>
<dbReference type="GO" id="GO:0004180">
    <property type="term" value="F:carboxypeptidase activity"/>
    <property type="evidence" value="ECO:0007669"/>
    <property type="project" value="UniProtKB-KW"/>
</dbReference>
<keyword evidence="6" id="KW-0964">Secreted</keyword>
<keyword evidence="8" id="KW-0645">Protease</keyword>
<evidence type="ECO:0000256" key="2">
    <source>
        <dbReference type="ARBA" id="ARBA00004371"/>
    </source>
</evidence>
<keyword evidence="13" id="KW-0862">Zinc</keyword>
<dbReference type="Gene3D" id="3.50.30.30">
    <property type="match status" value="1"/>
</dbReference>
<evidence type="ECO:0000256" key="19">
    <source>
        <dbReference type="ARBA" id="ARBA00025833"/>
    </source>
</evidence>
<dbReference type="CDD" id="cd03883">
    <property type="entry name" value="M28_Pgcp_like"/>
    <property type="match status" value="1"/>
</dbReference>
<dbReference type="PANTHER" id="PTHR12053">
    <property type="entry name" value="PROTEASE FAMILY M28 PLASMA GLUTAMATE CARBOXYPEPTIDASE-RELATED"/>
    <property type="match status" value="1"/>
</dbReference>
<evidence type="ECO:0000256" key="14">
    <source>
        <dbReference type="ARBA" id="ARBA00023034"/>
    </source>
</evidence>
<evidence type="ECO:0000256" key="8">
    <source>
        <dbReference type="ARBA" id="ARBA00022670"/>
    </source>
</evidence>
<keyword evidence="15" id="KW-0482">Metalloprotease</keyword>
<keyword evidence="24" id="KW-1185">Reference proteome</keyword>
<evidence type="ECO:0000256" key="3">
    <source>
        <dbReference type="ARBA" id="ARBA00004555"/>
    </source>
</evidence>
<keyword evidence="16" id="KW-0865">Zymogen</keyword>
<dbReference type="PANTHER" id="PTHR12053:SF3">
    <property type="entry name" value="CARBOXYPEPTIDASE Q"/>
    <property type="match status" value="1"/>
</dbReference>
<evidence type="ECO:0000256" key="16">
    <source>
        <dbReference type="ARBA" id="ARBA00023145"/>
    </source>
</evidence>
<keyword evidence="9" id="KW-0479">Metal-binding</keyword>
<dbReference type="GO" id="GO:0070573">
    <property type="term" value="F:metallodipeptidase activity"/>
    <property type="evidence" value="ECO:0007669"/>
    <property type="project" value="InterPro"/>
</dbReference>
<evidence type="ECO:0000256" key="13">
    <source>
        <dbReference type="ARBA" id="ARBA00022833"/>
    </source>
</evidence>
<reference evidence="23 24" key="1">
    <citation type="submission" date="2020-02" db="EMBL/GenBank/DDBJ databases">
        <title>Aliifodinibius halophilus 2W32, complete genome.</title>
        <authorList>
            <person name="Li Y."/>
            <person name="Wu S."/>
        </authorList>
    </citation>
    <scope>NUCLEOTIDE SEQUENCE [LARGE SCALE GENOMIC DNA]</scope>
    <source>
        <strain evidence="23 24">2W32</strain>
    </source>
</reference>
<name>A0A6M1T7Y4_9BACT</name>
<dbReference type="InterPro" id="IPR007484">
    <property type="entry name" value="Peptidase_M28"/>
</dbReference>
<gene>
    <name evidence="23" type="ORF">G3569_06920</name>
</gene>
<evidence type="ECO:0000256" key="21">
    <source>
        <dbReference type="SAM" id="SignalP"/>
    </source>
</evidence>
<dbReference type="Gene3D" id="3.40.630.10">
    <property type="entry name" value="Zn peptidases"/>
    <property type="match status" value="1"/>
</dbReference>
<evidence type="ECO:0000256" key="18">
    <source>
        <dbReference type="ARBA" id="ARBA00023228"/>
    </source>
</evidence>
<evidence type="ECO:0000256" key="7">
    <source>
        <dbReference type="ARBA" id="ARBA00022645"/>
    </source>
</evidence>
<evidence type="ECO:0000256" key="12">
    <source>
        <dbReference type="ARBA" id="ARBA00022824"/>
    </source>
</evidence>
<evidence type="ECO:0000256" key="4">
    <source>
        <dbReference type="ARBA" id="ARBA00004613"/>
    </source>
</evidence>
<organism evidence="23 24">
    <name type="scientific">Fodinibius halophilus</name>
    <dbReference type="NCBI Taxonomy" id="1736908"/>
    <lineage>
        <taxon>Bacteria</taxon>
        <taxon>Pseudomonadati</taxon>
        <taxon>Balneolota</taxon>
        <taxon>Balneolia</taxon>
        <taxon>Balneolales</taxon>
        <taxon>Balneolaceae</taxon>
        <taxon>Fodinibius</taxon>
    </lineage>
</organism>
<evidence type="ECO:0000313" key="24">
    <source>
        <dbReference type="Proteomes" id="UP000479132"/>
    </source>
</evidence>
<evidence type="ECO:0000256" key="11">
    <source>
        <dbReference type="ARBA" id="ARBA00022801"/>
    </source>
</evidence>
<feature type="domain" description="Peptidase M28" evidence="22">
    <location>
        <begin position="260"/>
        <end position="448"/>
    </location>
</feature>
<keyword evidence="17" id="KW-0325">Glycoprotein</keyword>
<evidence type="ECO:0000256" key="9">
    <source>
        <dbReference type="ARBA" id="ARBA00022723"/>
    </source>
</evidence>
<proteinExistence type="predicted"/>
<dbReference type="SUPFAM" id="SSF53187">
    <property type="entry name" value="Zn-dependent exopeptidases"/>
    <property type="match status" value="1"/>
</dbReference>
<dbReference type="GO" id="GO:0046872">
    <property type="term" value="F:metal ion binding"/>
    <property type="evidence" value="ECO:0007669"/>
    <property type="project" value="UniProtKB-KW"/>
</dbReference>
<feature type="signal peptide" evidence="21">
    <location>
        <begin position="1"/>
        <end position="24"/>
    </location>
</feature>
<accession>A0A6M1T7Y4</accession>